<dbReference type="EMBL" id="CM032187">
    <property type="protein sequence ID" value="KAG7089820.1"/>
    <property type="molecule type" value="Genomic_DNA"/>
</dbReference>
<feature type="compositionally biased region" description="Basic and acidic residues" evidence="1">
    <location>
        <begin position="129"/>
        <end position="143"/>
    </location>
</feature>
<reference evidence="2" key="1">
    <citation type="journal article" date="2021" name="Genome Biol. Evol.">
        <title>The assembled and annotated genome of the fairy-ring fungus Marasmius oreades.</title>
        <authorList>
            <person name="Hiltunen M."/>
            <person name="Ament-Velasquez S.L."/>
            <person name="Johannesson H."/>
        </authorList>
    </citation>
    <scope>NUCLEOTIDE SEQUENCE</scope>
    <source>
        <strain evidence="2">03SP1</strain>
    </source>
</reference>
<feature type="region of interest" description="Disordered" evidence="1">
    <location>
        <begin position="181"/>
        <end position="200"/>
    </location>
</feature>
<protein>
    <submittedName>
        <fullName evidence="2">Uncharacterized protein</fullName>
    </submittedName>
</protein>
<accession>A0A9P7RUB3</accession>
<evidence type="ECO:0000256" key="1">
    <source>
        <dbReference type="SAM" id="MobiDB-lite"/>
    </source>
</evidence>
<organism evidence="2 3">
    <name type="scientific">Marasmius oreades</name>
    <name type="common">fairy-ring Marasmius</name>
    <dbReference type="NCBI Taxonomy" id="181124"/>
    <lineage>
        <taxon>Eukaryota</taxon>
        <taxon>Fungi</taxon>
        <taxon>Dikarya</taxon>
        <taxon>Basidiomycota</taxon>
        <taxon>Agaricomycotina</taxon>
        <taxon>Agaricomycetes</taxon>
        <taxon>Agaricomycetidae</taxon>
        <taxon>Agaricales</taxon>
        <taxon>Marasmiineae</taxon>
        <taxon>Marasmiaceae</taxon>
        <taxon>Marasmius</taxon>
    </lineage>
</organism>
<sequence length="419" mass="47307">MQIQHRNVRPQASNWTYANAVGAVTAPSTSPPPAIEDQNQRLWEVHPFCGLLHTPESNCAICSSLILHIRDAKRMADENSLAKEEAKSFADALAALHRQNDVSYWEGVERGRLEARREEAKKISPPPPEYDREEAHSEVREGQQQKQTQLSTNEKASLHCNNAKKEPPAPSSRGQSVVRVAVKLPNRPQVKSQSDRKDRVPQDYYSMFRSPSVETYLRQTMDKAQAGDVFALNHIRALAREAHSTPRDNKSFGQRFVLTEWRNPASDDTRRTTNQSEGSALPNPRLDDPIEDWFTYYCVHGSSLPRGVRRDVNGNPYLPDLKASRMYALLRPASLATPTSAKTEFTVHSMELIVTESLYESILSRLSIPVASELHLRAYDGPVKITVEEVARHFARCGLSVEMVNRDLVSWAKEYQSPK</sequence>
<feature type="region of interest" description="Disordered" evidence="1">
    <location>
        <begin position="114"/>
        <end position="154"/>
    </location>
</feature>
<dbReference type="AlphaFoldDB" id="A0A9P7RUB3"/>
<evidence type="ECO:0000313" key="2">
    <source>
        <dbReference type="EMBL" id="KAG7089820.1"/>
    </source>
</evidence>
<evidence type="ECO:0000313" key="3">
    <source>
        <dbReference type="Proteomes" id="UP001049176"/>
    </source>
</evidence>
<feature type="compositionally biased region" description="Polar residues" evidence="1">
    <location>
        <begin position="144"/>
        <end position="154"/>
    </location>
</feature>
<proteinExistence type="predicted"/>
<dbReference type="Proteomes" id="UP001049176">
    <property type="component" value="Chromosome 7"/>
</dbReference>
<feature type="region of interest" description="Disordered" evidence="1">
    <location>
        <begin position="263"/>
        <end position="284"/>
    </location>
</feature>
<gene>
    <name evidence="2" type="ORF">E1B28_011468</name>
</gene>
<dbReference type="OrthoDB" id="2953420at2759"/>
<dbReference type="GeneID" id="66080543"/>
<name>A0A9P7RUB3_9AGAR</name>
<dbReference type="KEGG" id="more:E1B28_011468"/>
<comment type="caution">
    <text evidence="2">The sequence shown here is derived from an EMBL/GenBank/DDBJ whole genome shotgun (WGS) entry which is preliminary data.</text>
</comment>
<keyword evidence="3" id="KW-1185">Reference proteome</keyword>
<dbReference type="RefSeq" id="XP_043006290.1">
    <property type="nucleotide sequence ID" value="XM_043156503.1"/>
</dbReference>